<accession>A0A0J7N2P8</accession>
<dbReference type="Proteomes" id="UP000036403">
    <property type="component" value="Unassembled WGS sequence"/>
</dbReference>
<evidence type="ECO:0000313" key="4">
    <source>
        <dbReference type="EMBL" id="KMQ86961.1"/>
    </source>
</evidence>
<comment type="caution">
    <text evidence="3">The sequence shown here is derived from an EMBL/GenBank/DDBJ whole genome shotgun (WGS) entry which is preliminary data.</text>
</comment>
<dbReference type="SUPFAM" id="SSF52980">
    <property type="entry name" value="Restriction endonuclease-like"/>
    <property type="match status" value="1"/>
</dbReference>
<dbReference type="EMBL" id="LBMM01011243">
    <property type="protein sequence ID" value="KMQ86945.1"/>
    <property type="molecule type" value="Genomic_DNA"/>
</dbReference>
<dbReference type="Pfam" id="PF20700">
    <property type="entry name" value="Mutator"/>
    <property type="match status" value="1"/>
</dbReference>
<dbReference type="AlphaFoldDB" id="A0A0J7N2P8"/>
<dbReference type="InterPro" id="IPR011335">
    <property type="entry name" value="Restrct_endonuc-II-like"/>
</dbReference>
<gene>
    <name evidence="4" type="ORF">RF55_13908</name>
    <name evidence="3" type="ORF">RF55_13929</name>
</gene>
<feature type="domain" description="YqaJ viral recombinase" evidence="1">
    <location>
        <begin position="449"/>
        <end position="552"/>
    </location>
</feature>
<dbReference type="Gene3D" id="3.90.320.10">
    <property type="match status" value="1"/>
</dbReference>
<dbReference type="GO" id="GO:0006281">
    <property type="term" value="P:DNA repair"/>
    <property type="evidence" value="ECO:0007669"/>
    <property type="project" value="UniProtKB-ARBA"/>
</dbReference>
<sequence length="586" mass="66298">MKCRKLSPPPRKKKCAWPAKRKGVWQWKEEMSCCDGIPHIPVITDNSWMKRSYRSGSYDSPSGAAIITGYHSQKILFVGVRNKYCIVCARAAKVNAKAKEHVCFKNWGTNQSSTSMESDIILEGFRLSLEMHGLIYSKYIGDGDSNVLKKLRDFPPYPNIVVEKIECTNHLLRNLCNKIREAGSTGGRNISKLKKAVTNSVMKIRNAVVKAVTFRRNSTVSWQTKIAELIKDLNNIPSHVFGEHKDCASLQYFCNGQQKEDEENLVPQLQQAGLLGKIENAMKRIIENADSLLHQFTSNSVESCNGIISKLIGGKRVHYAMKGSYQTRVKASVVQFNTSRALSSVCRAVDKKPPAQTEIIENRYITKNANQHERTRAAKELGLSARTSKYSAKIFTADKDYGPNVERPDIEGNMYEQLRRNHYETLTNQQRNRAVLECATRGQHENPAWHNVRRNLLTASNFGKVCSRRETTSCQNLVRAILYPPRLTSAAVEWGKEKEMVAREQLQVEFGIEINDCGIFIHETIPYLAATPDGIIGDDTIVEIKCPYAARQVTPTDAIFNKIAGINKIFNKTDDTRINQRHAYYF</sequence>
<protein>
    <submittedName>
        <fullName evidence="3">Uncharacterized protein</fullName>
    </submittedName>
</protein>
<dbReference type="EMBL" id="LBMM01011217">
    <property type="protein sequence ID" value="KMQ86961.1"/>
    <property type="molecule type" value="Genomic_DNA"/>
</dbReference>
<dbReference type="InterPro" id="IPR051703">
    <property type="entry name" value="NF-kappa-B_Signaling_Reg"/>
</dbReference>
<name>A0A0J7N2P8_LASNI</name>
<dbReference type="Pfam" id="PF09588">
    <property type="entry name" value="YqaJ"/>
    <property type="match status" value="1"/>
</dbReference>
<evidence type="ECO:0000259" key="2">
    <source>
        <dbReference type="Pfam" id="PF20700"/>
    </source>
</evidence>
<keyword evidence="5" id="KW-1185">Reference proteome</keyword>
<dbReference type="OrthoDB" id="7616524at2759"/>
<dbReference type="PANTHER" id="PTHR46609:SF8">
    <property type="entry name" value="YQAJ VIRAL RECOMBINASE DOMAIN-CONTAINING PROTEIN"/>
    <property type="match status" value="1"/>
</dbReference>
<dbReference type="InterPro" id="IPR011604">
    <property type="entry name" value="PDDEXK-like_dom_sf"/>
</dbReference>
<dbReference type="PANTHER" id="PTHR46609">
    <property type="entry name" value="EXONUCLEASE, PHAGE-TYPE/RECB, C-TERMINAL DOMAIN-CONTAINING PROTEIN"/>
    <property type="match status" value="1"/>
</dbReference>
<proteinExistence type="predicted"/>
<reference evidence="3 5" key="1">
    <citation type="submission" date="2015-04" db="EMBL/GenBank/DDBJ databases">
        <title>Lasius niger genome sequencing.</title>
        <authorList>
            <person name="Konorov E.A."/>
            <person name="Nikitin M.A."/>
            <person name="Kirill M.V."/>
            <person name="Chang P."/>
        </authorList>
    </citation>
    <scope>NUCLEOTIDE SEQUENCE [LARGE SCALE GENOMIC DNA]</scope>
    <source>
        <tissue evidence="3">Whole</tissue>
    </source>
</reference>
<dbReference type="InterPro" id="IPR019080">
    <property type="entry name" value="YqaJ_viral_recombinase"/>
</dbReference>
<dbReference type="PaxDb" id="67767-A0A0J7N2P8"/>
<evidence type="ECO:0000259" key="1">
    <source>
        <dbReference type="Pfam" id="PF09588"/>
    </source>
</evidence>
<dbReference type="CDD" id="cd22343">
    <property type="entry name" value="PDDEXK_lambda_exonuclease-like"/>
    <property type="match status" value="1"/>
</dbReference>
<evidence type="ECO:0000313" key="3">
    <source>
        <dbReference type="EMBL" id="KMQ86945.1"/>
    </source>
</evidence>
<evidence type="ECO:0000313" key="5">
    <source>
        <dbReference type="Proteomes" id="UP000036403"/>
    </source>
</evidence>
<feature type="domain" description="Mutator-like transposase" evidence="2">
    <location>
        <begin position="26"/>
        <end position="254"/>
    </location>
</feature>
<dbReference type="InterPro" id="IPR049012">
    <property type="entry name" value="Mutator_transp_dom"/>
</dbReference>
<organism evidence="3 5">
    <name type="scientific">Lasius niger</name>
    <name type="common">Black garden ant</name>
    <dbReference type="NCBI Taxonomy" id="67767"/>
    <lineage>
        <taxon>Eukaryota</taxon>
        <taxon>Metazoa</taxon>
        <taxon>Ecdysozoa</taxon>
        <taxon>Arthropoda</taxon>
        <taxon>Hexapoda</taxon>
        <taxon>Insecta</taxon>
        <taxon>Pterygota</taxon>
        <taxon>Neoptera</taxon>
        <taxon>Endopterygota</taxon>
        <taxon>Hymenoptera</taxon>
        <taxon>Apocrita</taxon>
        <taxon>Aculeata</taxon>
        <taxon>Formicoidea</taxon>
        <taxon>Formicidae</taxon>
        <taxon>Formicinae</taxon>
        <taxon>Lasius</taxon>
        <taxon>Lasius</taxon>
    </lineage>
</organism>